<organism evidence="2 3">
    <name type="scientific">Linum trigynum</name>
    <dbReference type="NCBI Taxonomy" id="586398"/>
    <lineage>
        <taxon>Eukaryota</taxon>
        <taxon>Viridiplantae</taxon>
        <taxon>Streptophyta</taxon>
        <taxon>Embryophyta</taxon>
        <taxon>Tracheophyta</taxon>
        <taxon>Spermatophyta</taxon>
        <taxon>Magnoliopsida</taxon>
        <taxon>eudicotyledons</taxon>
        <taxon>Gunneridae</taxon>
        <taxon>Pentapetalae</taxon>
        <taxon>rosids</taxon>
        <taxon>fabids</taxon>
        <taxon>Malpighiales</taxon>
        <taxon>Linaceae</taxon>
        <taxon>Linum</taxon>
    </lineage>
</organism>
<evidence type="ECO:0000313" key="3">
    <source>
        <dbReference type="Proteomes" id="UP001497516"/>
    </source>
</evidence>
<reference evidence="2 3" key="1">
    <citation type="submission" date="2024-04" db="EMBL/GenBank/DDBJ databases">
        <authorList>
            <person name="Fracassetti M."/>
        </authorList>
    </citation>
    <scope>NUCLEOTIDE SEQUENCE [LARGE SCALE GENOMIC DNA]</scope>
</reference>
<accession>A0AAV2FW66</accession>
<protein>
    <submittedName>
        <fullName evidence="2">Uncharacterized protein</fullName>
    </submittedName>
</protein>
<dbReference type="EMBL" id="OZ034820">
    <property type="protein sequence ID" value="CAL1402570.1"/>
    <property type="molecule type" value="Genomic_DNA"/>
</dbReference>
<name>A0AAV2FW66_9ROSI</name>
<gene>
    <name evidence="2" type="ORF">LTRI10_LOCUS42559</name>
</gene>
<feature type="region of interest" description="Disordered" evidence="1">
    <location>
        <begin position="80"/>
        <end position="123"/>
    </location>
</feature>
<evidence type="ECO:0000313" key="2">
    <source>
        <dbReference type="EMBL" id="CAL1402570.1"/>
    </source>
</evidence>
<evidence type="ECO:0000256" key="1">
    <source>
        <dbReference type="SAM" id="MobiDB-lite"/>
    </source>
</evidence>
<dbReference type="Proteomes" id="UP001497516">
    <property type="component" value="Chromosome 7"/>
</dbReference>
<dbReference type="AlphaFoldDB" id="A0AAV2FW66"/>
<keyword evidence="3" id="KW-1185">Reference proteome</keyword>
<sequence>MEVDGPIKPHLEAGRTKRARVVAVDASIDVAWRKARSANRQRGISPVPSASWVPKKVAEGWPRHRRLILEQESDEFILGEIPSPMQSNDSTKVGVPYRRCPSENKLDYATSPGNRLSNLGRLG</sequence>
<proteinExistence type="predicted"/>